<dbReference type="Proteomes" id="UP000775646">
    <property type="component" value="Unassembled WGS sequence"/>
</dbReference>
<dbReference type="RefSeq" id="WP_065226028.1">
    <property type="nucleotide sequence ID" value="NZ_CP012498.1"/>
</dbReference>
<name>A0AAI9FG13_ECOLX</name>
<evidence type="ECO:0000256" key="1">
    <source>
        <dbReference type="SAM" id="SignalP"/>
    </source>
</evidence>
<reference evidence="2" key="1">
    <citation type="submission" date="2020-02" db="EMBL/GenBank/DDBJ databases">
        <authorList>
            <consortium name="GenomeTrakr network: Whole genome sequencing for foodborne pathogen traceback"/>
        </authorList>
    </citation>
    <scope>NUCLEOTIDE SEQUENCE</scope>
    <source>
        <strain evidence="2">CFSAN046653</strain>
    </source>
</reference>
<proteinExistence type="predicted"/>
<dbReference type="AlphaFoldDB" id="A0AAI9FG13"/>
<dbReference type="EMBL" id="AASZRA010000067">
    <property type="protein sequence ID" value="EFI6955360.1"/>
    <property type="molecule type" value="Genomic_DNA"/>
</dbReference>
<gene>
    <name evidence="2" type="ORF">BCB93_005130</name>
</gene>
<feature type="signal peptide" evidence="1">
    <location>
        <begin position="1"/>
        <end position="23"/>
    </location>
</feature>
<accession>A0AAI9FG13</accession>
<keyword evidence="1" id="KW-0732">Signal</keyword>
<feature type="chain" id="PRO_5042523788" description="Spore coat protein U domain-containing protein" evidence="1">
    <location>
        <begin position="24"/>
        <end position="172"/>
    </location>
</feature>
<comment type="caution">
    <text evidence="2">The sequence shown here is derived from an EMBL/GenBank/DDBJ whole genome shotgun (WGS) entry which is preliminary data.</text>
</comment>
<evidence type="ECO:0000313" key="3">
    <source>
        <dbReference type="Proteomes" id="UP000775646"/>
    </source>
</evidence>
<organism evidence="2 3">
    <name type="scientific">Escherichia coli</name>
    <dbReference type="NCBI Taxonomy" id="562"/>
    <lineage>
        <taxon>Bacteria</taxon>
        <taxon>Pseudomonadati</taxon>
        <taxon>Pseudomonadota</taxon>
        <taxon>Gammaproteobacteria</taxon>
        <taxon>Enterobacterales</taxon>
        <taxon>Enterobacteriaceae</taxon>
        <taxon>Escherichia</taxon>
    </lineage>
</organism>
<sequence>MKIVNTLAVAIATCLVAATPALAAKDASKGTATATATFNVVQDCQLSLVLNEDSAQKELKSLVSGLTVAVPTVTPSCSGQVYLEAGEKDGQGYGVMATPEGVKANFSVNSGIYNGGMKWIWDSTEQLVYSENSVGAGSSVSDAVALTSNGDYGLPKQPGNYSYTINAGYWIN</sequence>
<protein>
    <recommendedName>
        <fullName evidence="4">Spore coat protein U domain-containing protein</fullName>
    </recommendedName>
</protein>
<evidence type="ECO:0000313" key="2">
    <source>
        <dbReference type="EMBL" id="EFI6955360.1"/>
    </source>
</evidence>
<evidence type="ECO:0008006" key="4">
    <source>
        <dbReference type="Google" id="ProtNLM"/>
    </source>
</evidence>